<dbReference type="PANTHER" id="PTHR30330:SF3">
    <property type="entry name" value="TRANSCRIPTIONAL REGULATOR, LRP FAMILY"/>
    <property type="match status" value="1"/>
</dbReference>
<name>A0A9D2HGY4_9FIRM</name>
<evidence type="ECO:0000313" key="10">
    <source>
        <dbReference type="Proteomes" id="UP000823900"/>
    </source>
</evidence>
<evidence type="ECO:0000313" key="9">
    <source>
        <dbReference type="EMBL" id="HJA70677.1"/>
    </source>
</evidence>
<evidence type="ECO:0000256" key="1">
    <source>
        <dbReference type="ARBA" id="ARBA00004651"/>
    </source>
</evidence>
<feature type="transmembrane region" description="Helical" evidence="8">
    <location>
        <begin position="67"/>
        <end position="88"/>
    </location>
</feature>
<feature type="transmembrane region" description="Helical" evidence="8">
    <location>
        <begin position="210"/>
        <end position="230"/>
    </location>
</feature>
<dbReference type="NCBIfam" id="TIGR00835">
    <property type="entry name" value="agcS"/>
    <property type="match status" value="1"/>
</dbReference>
<keyword evidence="5 8" id="KW-0812">Transmembrane</keyword>
<comment type="subcellular location">
    <subcellularLocation>
        <location evidence="1 8">Cell membrane</location>
        <topology evidence="1 8">Multi-pass membrane protein</topology>
    </subcellularLocation>
</comment>
<feature type="transmembrane region" description="Helical" evidence="8">
    <location>
        <begin position="393"/>
        <end position="414"/>
    </location>
</feature>
<dbReference type="GO" id="GO:0005886">
    <property type="term" value="C:plasma membrane"/>
    <property type="evidence" value="ECO:0007669"/>
    <property type="project" value="UniProtKB-SubCell"/>
</dbReference>
<evidence type="ECO:0000256" key="5">
    <source>
        <dbReference type="ARBA" id="ARBA00022692"/>
    </source>
</evidence>
<reference evidence="9" key="1">
    <citation type="journal article" date="2021" name="PeerJ">
        <title>Extensive microbial diversity within the chicken gut microbiome revealed by metagenomics and culture.</title>
        <authorList>
            <person name="Gilroy R."/>
            <person name="Ravi A."/>
            <person name="Getino M."/>
            <person name="Pursley I."/>
            <person name="Horton D.L."/>
            <person name="Alikhan N.F."/>
            <person name="Baker D."/>
            <person name="Gharbi K."/>
            <person name="Hall N."/>
            <person name="Watson M."/>
            <person name="Adriaenssens E.M."/>
            <person name="Foster-Nyarko E."/>
            <person name="Jarju S."/>
            <person name="Secka A."/>
            <person name="Antonio M."/>
            <person name="Oren A."/>
            <person name="Chaudhuri R.R."/>
            <person name="La Ragione R."/>
            <person name="Hildebrand F."/>
            <person name="Pallen M.J."/>
        </authorList>
    </citation>
    <scope>NUCLEOTIDE SEQUENCE</scope>
    <source>
        <strain evidence="9">CHK178-16964</strain>
    </source>
</reference>
<dbReference type="PROSITE" id="PS00873">
    <property type="entry name" value="NA_ALANINE_SYMP"/>
    <property type="match status" value="1"/>
</dbReference>
<evidence type="ECO:0000256" key="6">
    <source>
        <dbReference type="ARBA" id="ARBA00022989"/>
    </source>
</evidence>
<keyword evidence="8" id="KW-0769">Symport</keyword>
<dbReference type="PANTHER" id="PTHR30330">
    <property type="entry name" value="AGSS FAMILY TRANSPORTER, SODIUM-ALANINE"/>
    <property type="match status" value="1"/>
</dbReference>
<dbReference type="Gene3D" id="1.20.1740.10">
    <property type="entry name" value="Amino acid/polyamine transporter I"/>
    <property type="match status" value="1"/>
</dbReference>
<feature type="transmembrane region" description="Helical" evidence="8">
    <location>
        <begin position="352"/>
        <end position="372"/>
    </location>
</feature>
<dbReference type="PRINTS" id="PR00175">
    <property type="entry name" value="NAALASMPORT"/>
</dbReference>
<feature type="transmembrane region" description="Helical" evidence="8">
    <location>
        <begin position="177"/>
        <end position="198"/>
    </location>
</feature>
<keyword evidence="4 8" id="KW-1003">Cell membrane</keyword>
<protein>
    <submittedName>
        <fullName evidence="9">Amino acid carrier protein</fullName>
    </submittedName>
</protein>
<dbReference type="Proteomes" id="UP000823900">
    <property type="component" value="Unassembled WGS sequence"/>
</dbReference>
<dbReference type="Pfam" id="PF01235">
    <property type="entry name" value="Na_Ala_symp"/>
    <property type="match status" value="1"/>
</dbReference>
<keyword evidence="7 8" id="KW-0472">Membrane</keyword>
<feature type="transmembrane region" description="Helical" evidence="8">
    <location>
        <begin position="12"/>
        <end position="32"/>
    </location>
</feature>
<dbReference type="EMBL" id="DWZA01000031">
    <property type="protein sequence ID" value="HJA70677.1"/>
    <property type="molecule type" value="Genomic_DNA"/>
</dbReference>
<evidence type="ECO:0000256" key="8">
    <source>
        <dbReference type="RuleBase" id="RU363064"/>
    </source>
</evidence>
<feature type="transmembrane region" description="Helical" evidence="8">
    <location>
        <begin position="94"/>
        <end position="115"/>
    </location>
</feature>
<evidence type="ECO:0000256" key="4">
    <source>
        <dbReference type="ARBA" id="ARBA00022475"/>
    </source>
</evidence>
<evidence type="ECO:0000256" key="7">
    <source>
        <dbReference type="ARBA" id="ARBA00023136"/>
    </source>
</evidence>
<feature type="transmembrane region" description="Helical" evidence="8">
    <location>
        <begin position="304"/>
        <end position="323"/>
    </location>
</feature>
<comment type="similarity">
    <text evidence="2 8">Belongs to the alanine or glycine:cation symporter (AGCS) (TC 2.A.25) family.</text>
</comment>
<gene>
    <name evidence="9" type="ORF">IAA07_03730</name>
</gene>
<comment type="caution">
    <text evidence="9">The sequence shown here is derived from an EMBL/GenBank/DDBJ whole genome shotgun (WGS) entry which is preliminary data.</text>
</comment>
<dbReference type="GO" id="GO:0005283">
    <property type="term" value="F:amino acid:sodium symporter activity"/>
    <property type="evidence" value="ECO:0007669"/>
    <property type="project" value="InterPro"/>
</dbReference>
<evidence type="ECO:0000256" key="3">
    <source>
        <dbReference type="ARBA" id="ARBA00022448"/>
    </source>
</evidence>
<sequence>MIHTLHEIVWGPWLLFAFLGTGIYYTVVFRFFQVRKLKYWLGETLGSMGKGENREEKKRGVSQFQSACTALAATIGTGNIVGVAAALTAGGPGAIFWMWISAAIGMMTAYGETFLGIRFRKRQADGTWLCGPMVTLDRGLRRPALGFLYGVCCIMTSLGMGSMVQANSLAETARYSWNVPSAASGIILIGAVFLITQGGIRKIASVSEKIMPFSAGIYIFFSMAVILSSFSQIPGILAKVFQSAFEPAAAAGGAAGFFVSKSLQYGISRGVFSNEAGLGTLAILHGAAEETTARQQGMWAMAEVFIDTIVICTLTALVILLATDGDPGRTGLEGAALTAFCFSLKMGTAGEWLVSFSMAIFAFATIIAWYYLGRQALAYVTERLSFGKQYAHILFSALYLNAVFWGCVSGMEAVWEFADVWNGLLAVPNLIALAALRKEVEKPL</sequence>
<evidence type="ECO:0000256" key="2">
    <source>
        <dbReference type="ARBA" id="ARBA00009261"/>
    </source>
</evidence>
<dbReference type="AlphaFoldDB" id="A0A9D2HGY4"/>
<accession>A0A9D2HGY4</accession>
<dbReference type="InterPro" id="IPR001463">
    <property type="entry name" value="Na/Ala_symport"/>
</dbReference>
<organism evidence="9 10">
    <name type="scientific">Candidatus Lachnoclostridium stercoravium</name>
    <dbReference type="NCBI Taxonomy" id="2838633"/>
    <lineage>
        <taxon>Bacteria</taxon>
        <taxon>Bacillati</taxon>
        <taxon>Bacillota</taxon>
        <taxon>Clostridia</taxon>
        <taxon>Lachnospirales</taxon>
        <taxon>Lachnospiraceae</taxon>
    </lineage>
</organism>
<feature type="transmembrane region" description="Helical" evidence="8">
    <location>
        <begin position="146"/>
        <end position="165"/>
    </location>
</feature>
<keyword evidence="3 8" id="KW-0813">Transport</keyword>
<reference evidence="9" key="2">
    <citation type="submission" date="2021-04" db="EMBL/GenBank/DDBJ databases">
        <authorList>
            <person name="Gilroy R."/>
        </authorList>
    </citation>
    <scope>NUCLEOTIDE SEQUENCE</scope>
    <source>
        <strain evidence="9">CHK178-16964</strain>
    </source>
</reference>
<keyword evidence="6 8" id="KW-1133">Transmembrane helix</keyword>
<proteinExistence type="inferred from homology"/>